<dbReference type="AlphaFoldDB" id="A0A7W8J5A1"/>
<keyword evidence="1" id="KW-0812">Transmembrane</keyword>
<keyword evidence="1" id="KW-0472">Membrane</keyword>
<evidence type="ECO:0000256" key="1">
    <source>
        <dbReference type="SAM" id="Phobius"/>
    </source>
</evidence>
<comment type="caution">
    <text evidence="2">The sequence shown here is derived from an EMBL/GenBank/DDBJ whole genome shotgun (WGS) entry which is preliminary data.</text>
</comment>
<feature type="transmembrane region" description="Helical" evidence="1">
    <location>
        <begin position="38"/>
        <end position="57"/>
    </location>
</feature>
<reference evidence="2 3" key="1">
    <citation type="submission" date="2020-08" db="EMBL/GenBank/DDBJ databases">
        <title>Genomic Encyclopedia of Type Strains, Phase IV (KMG-V): Genome sequencing to study the core and pangenomes of soil and plant-associated prokaryotes.</title>
        <authorList>
            <person name="Whitman W."/>
        </authorList>
    </citation>
    <scope>NUCLEOTIDE SEQUENCE [LARGE SCALE GENOMIC DNA]</scope>
    <source>
        <strain evidence="2 3">M8US30</strain>
    </source>
</reference>
<organism evidence="2 3">
    <name type="scientific">Tunturiibacter lichenicola</name>
    <dbReference type="NCBI Taxonomy" id="2051959"/>
    <lineage>
        <taxon>Bacteria</taxon>
        <taxon>Pseudomonadati</taxon>
        <taxon>Acidobacteriota</taxon>
        <taxon>Terriglobia</taxon>
        <taxon>Terriglobales</taxon>
        <taxon>Acidobacteriaceae</taxon>
        <taxon>Tunturiibacter</taxon>
    </lineage>
</organism>
<keyword evidence="1" id="KW-1133">Transmembrane helix</keyword>
<feature type="transmembrane region" description="Helical" evidence="1">
    <location>
        <begin position="96"/>
        <end position="112"/>
    </location>
</feature>
<proteinExistence type="predicted"/>
<dbReference type="EMBL" id="JACHDZ010000001">
    <property type="protein sequence ID" value="MBB5342806.1"/>
    <property type="molecule type" value="Genomic_DNA"/>
</dbReference>
<name>A0A7W8J5A1_9BACT</name>
<feature type="transmembrane region" description="Helical" evidence="1">
    <location>
        <begin position="12"/>
        <end position="32"/>
    </location>
</feature>
<accession>A0A7W8J5A1</accession>
<gene>
    <name evidence="2" type="ORF">HDF10_000756</name>
</gene>
<evidence type="ECO:0000313" key="3">
    <source>
        <dbReference type="Proteomes" id="UP000569092"/>
    </source>
</evidence>
<protein>
    <submittedName>
        <fullName evidence="2">Membrane protein</fullName>
    </submittedName>
</protein>
<evidence type="ECO:0000313" key="2">
    <source>
        <dbReference type="EMBL" id="MBB5342806.1"/>
    </source>
</evidence>
<dbReference type="Proteomes" id="UP000569092">
    <property type="component" value="Unassembled WGS sequence"/>
</dbReference>
<sequence length="131" mass="15246">MKKVLKQRLKDVALYVAICMVIIGIVIAMFANGMSWDFFVKRIGFGISTALLFGYFLQGSRTLLRKKSFWFLFTFLFTVHCAIWVAVIAHVEHWKFIWFYPVLIELAGFQLFRNKFFGIGRVGAQGRHSQQ</sequence>
<feature type="transmembrane region" description="Helical" evidence="1">
    <location>
        <begin position="69"/>
        <end position="90"/>
    </location>
</feature>